<accession>A0ABQ6DXV5</accession>
<evidence type="ECO:0000313" key="2">
    <source>
        <dbReference type="Proteomes" id="UP001157353"/>
    </source>
</evidence>
<evidence type="ECO:0000313" key="1">
    <source>
        <dbReference type="EMBL" id="GLS90004.1"/>
    </source>
</evidence>
<reference evidence="2" key="1">
    <citation type="journal article" date="2019" name="Int. J. Syst. Evol. Microbiol.">
        <title>The Global Catalogue of Microorganisms (GCM) 10K type strain sequencing project: providing services to taxonomists for standard genome sequencing and annotation.</title>
        <authorList>
            <consortium name="The Broad Institute Genomics Platform"/>
            <consortium name="The Broad Institute Genome Sequencing Center for Infectious Disease"/>
            <person name="Wu L."/>
            <person name="Ma J."/>
        </authorList>
    </citation>
    <scope>NUCLEOTIDE SEQUENCE [LARGE SCALE GENOMIC DNA]</scope>
    <source>
        <strain evidence="2">NBRC 103166</strain>
    </source>
</reference>
<keyword evidence="2" id="KW-1185">Reference proteome</keyword>
<protein>
    <submittedName>
        <fullName evidence="1">Uncharacterized protein</fullName>
    </submittedName>
</protein>
<name>A0ABQ6DXV5_9GAMM</name>
<gene>
    <name evidence="1" type="ORF">GCM10007916_10710</name>
</gene>
<proteinExistence type="predicted"/>
<sequence>MVILFSLSPATNEMNFPVMVGNSPLTNTLLLNANYAIMARGYIEQMSCEIQATSYELGTLISQ</sequence>
<comment type="caution">
    <text evidence="1">The sequence shown here is derived from an EMBL/GenBank/DDBJ whole genome shotgun (WGS) entry which is preliminary data.</text>
</comment>
<organism evidence="1 2">
    <name type="scientific">Psychromonas marina</name>
    <dbReference type="NCBI Taxonomy" id="88364"/>
    <lineage>
        <taxon>Bacteria</taxon>
        <taxon>Pseudomonadati</taxon>
        <taxon>Pseudomonadota</taxon>
        <taxon>Gammaproteobacteria</taxon>
        <taxon>Alteromonadales</taxon>
        <taxon>Psychromonadaceae</taxon>
        <taxon>Psychromonas</taxon>
    </lineage>
</organism>
<dbReference type="EMBL" id="BSPQ01000002">
    <property type="protein sequence ID" value="GLS90004.1"/>
    <property type="molecule type" value="Genomic_DNA"/>
</dbReference>
<dbReference type="Proteomes" id="UP001157353">
    <property type="component" value="Unassembled WGS sequence"/>
</dbReference>